<accession>A0AAQ3QNW3</accession>
<organism evidence="2 3">
    <name type="scientific">Canna indica</name>
    <name type="common">Indian-shot</name>
    <dbReference type="NCBI Taxonomy" id="4628"/>
    <lineage>
        <taxon>Eukaryota</taxon>
        <taxon>Viridiplantae</taxon>
        <taxon>Streptophyta</taxon>
        <taxon>Embryophyta</taxon>
        <taxon>Tracheophyta</taxon>
        <taxon>Spermatophyta</taxon>
        <taxon>Magnoliopsida</taxon>
        <taxon>Liliopsida</taxon>
        <taxon>Zingiberales</taxon>
        <taxon>Cannaceae</taxon>
        <taxon>Canna</taxon>
    </lineage>
</organism>
<protein>
    <submittedName>
        <fullName evidence="2">Uncharacterized protein</fullName>
    </submittedName>
</protein>
<proteinExistence type="predicted"/>
<evidence type="ECO:0000313" key="2">
    <source>
        <dbReference type="EMBL" id="WOL18209.1"/>
    </source>
</evidence>
<dbReference type="EMBL" id="CP136897">
    <property type="protein sequence ID" value="WOL18209.1"/>
    <property type="molecule type" value="Genomic_DNA"/>
</dbReference>
<sequence length="96" mass="10497">MAKDYGFQFAMEVAPPELVLVVRRKATKVLDTIEEEEAAESSSEDVEDSSEMTPAGSRPALAEIKECEIDDDEFCHVNSSVVLSSLVEFMTCTGFG</sequence>
<evidence type="ECO:0000313" key="3">
    <source>
        <dbReference type="Proteomes" id="UP001327560"/>
    </source>
</evidence>
<feature type="compositionally biased region" description="Acidic residues" evidence="1">
    <location>
        <begin position="33"/>
        <end position="50"/>
    </location>
</feature>
<dbReference type="Proteomes" id="UP001327560">
    <property type="component" value="Chromosome 8"/>
</dbReference>
<keyword evidence="3" id="KW-1185">Reference proteome</keyword>
<feature type="region of interest" description="Disordered" evidence="1">
    <location>
        <begin position="33"/>
        <end position="59"/>
    </location>
</feature>
<reference evidence="2 3" key="1">
    <citation type="submission" date="2023-10" db="EMBL/GenBank/DDBJ databases">
        <title>Chromosome-scale genome assembly provides insights into flower coloration mechanisms of Canna indica.</title>
        <authorList>
            <person name="Li C."/>
        </authorList>
    </citation>
    <scope>NUCLEOTIDE SEQUENCE [LARGE SCALE GENOMIC DNA]</scope>
    <source>
        <tissue evidence="2">Flower</tissue>
    </source>
</reference>
<dbReference type="AlphaFoldDB" id="A0AAQ3QNW3"/>
<dbReference type="PANTHER" id="PTHR35101:SF12">
    <property type="entry name" value="OS02G0162600 PROTEIN"/>
    <property type="match status" value="1"/>
</dbReference>
<dbReference type="PANTHER" id="PTHR35101">
    <property type="entry name" value="OS02G0162600 PROTEIN"/>
    <property type="match status" value="1"/>
</dbReference>
<evidence type="ECO:0000256" key="1">
    <source>
        <dbReference type="SAM" id="MobiDB-lite"/>
    </source>
</evidence>
<name>A0AAQ3QNW3_9LILI</name>
<gene>
    <name evidence="2" type="ORF">Cni_G27002</name>
</gene>